<feature type="domain" description="Reverse transcriptase Ty1/copia-type" evidence="1">
    <location>
        <begin position="25"/>
        <end position="106"/>
    </location>
</feature>
<dbReference type="InterPro" id="IPR013103">
    <property type="entry name" value="RVT_2"/>
</dbReference>
<dbReference type="SUPFAM" id="SSF56672">
    <property type="entry name" value="DNA/RNA polymerases"/>
    <property type="match status" value="1"/>
</dbReference>
<organism evidence="2 3">
    <name type="scientific">Lithospermum erythrorhizon</name>
    <name type="common">Purple gromwell</name>
    <name type="synonym">Lithospermum officinale var. erythrorhizon</name>
    <dbReference type="NCBI Taxonomy" id="34254"/>
    <lineage>
        <taxon>Eukaryota</taxon>
        <taxon>Viridiplantae</taxon>
        <taxon>Streptophyta</taxon>
        <taxon>Embryophyta</taxon>
        <taxon>Tracheophyta</taxon>
        <taxon>Spermatophyta</taxon>
        <taxon>Magnoliopsida</taxon>
        <taxon>eudicotyledons</taxon>
        <taxon>Gunneridae</taxon>
        <taxon>Pentapetalae</taxon>
        <taxon>asterids</taxon>
        <taxon>lamiids</taxon>
        <taxon>Boraginales</taxon>
        <taxon>Boraginaceae</taxon>
        <taxon>Boraginoideae</taxon>
        <taxon>Lithospermeae</taxon>
        <taxon>Lithospermum</taxon>
    </lineage>
</organism>
<keyword evidence="3" id="KW-1185">Reference proteome</keyword>
<reference evidence="2 3" key="1">
    <citation type="submission" date="2024-01" db="EMBL/GenBank/DDBJ databases">
        <title>The complete chloroplast genome sequence of Lithospermum erythrorhizon: insights into the phylogenetic relationship among Boraginaceae species and the maternal lineages of purple gromwells.</title>
        <authorList>
            <person name="Okada T."/>
            <person name="Watanabe K."/>
        </authorList>
    </citation>
    <scope>NUCLEOTIDE SEQUENCE [LARGE SCALE GENOMIC DNA]</scope>
</reference>
<dbReference type="InterPro" id="IPR043502">
    <property type="entry name" value="DNA/RNA_pol_sf"/>
</dbReference>
<gene>
    <name evidence="2" type="ORF">LIER_28844</name>
</gene>
<evidence type="ECO:0000313" key="3">
    <source>
        <dbReference type="Proteomes" id="UP001454036"/>
    </source>
</evidence>
<dbReference type="AlphaFoldDB" id="A0AAV3RKC2"/>
<dbReference type="Pfam" id="PF07727">
    <property type="entry name" value="RVT_2"/>
    <property type="match status" value="1"/>
</dbReference>
<proteinExistence type="predicted"/>
<dbReference type="EMBL" id="BAABME010009746">
    <property type="protein sequence ID" value="GAA0175726.1"/>
    <property type="molecule type" value="Genomic_DNA"/>
</dbReference>
<evidence type="ECO:0000313" key="2">
    <source>
        <dbReference type="EMBL" id="GAA0175726.1"/>
    </source>
</evidence>
<accession>A0AAV3RKC2</accession>
<evidence type="ECO:0000259" key="1">
    <source>
        <dbReference type="Pfam" id="PF07727"/>
    </source>
</evidence>
<protein>
    <recommendedName>
        <fullName evidence="1">Reverse transcriptase Ty1/copia-type domain-containing protein</fullName>
    </recommendedName>
</protein>
<dbReference type="Proteomes" id="UP001454036">
    <property type="component" value="Unassembled WGS sequence"/>
</dbReference>
<comment type="caution">
    <text evidence="2">The sequence shown here is derived from an EMBL/GenBank/DDBJ whole genome shotgun (WGS) entry which is preliminary data.</text>
</comment>
<sequence>MKVPPGFSCGRPDECLSDYSLFTWSKKAVQINVLVYVDDLILSENNSVVVFSLKEYLSSCFHMKDLGILKYFLGIEVAHSQEGIFLSQRKYTLDILSEAGLLGAKTAFFLWNRIIVLRVLLVLY</sequence>
<name>A0AAV3RKC2_LITER</name>